<gene>
    <name evidence="3" type="ORF">FHS22_000131</name>
</gene>
<feature type="transmembrane region" description="Helical" evidence="2">
    <location>
        <begin position="20"/>
        <end position="41"/>
    </location>
</feature>
<evidence type="ECO:0000313" key="4">
    <source>
        <dbReference type="Proteomes" id="UP000562352"/>
    </source>
</evidence>
<dbReference type="Proteomes" id="UP000562352">
    <property type="component" value="Unassembled WGS sequence"/>
</dbReference>
<organism evidence="3 4">
    <name type="scientific">Planomonospora venezuelensis</name>
    <dbReference type="NCBI Taxonomy" id="1999"/>
    <lineage>
        <taxon>Bacteria</taxon>
        <taxon>Bacillati</taxon>
        <taxon>Actinomycetota</taxon>
        <taxon>Actinomycetes</taxon>
        <taxon>Streptosporangiales</taxon>
        <taxon>Streptosporangiaceae</taxon>
        <taxon>Planomonospora</taxon>
    </lineage>
</organism>
<protein>
    <submittedName>
        <fullName evidence="3">Uncharacterized protein</fullName>
    </submittedName>
</protein>
<dbReference type="EMBL" id="JACHJJ010000001">
    <property type="protein sequence ID" value="MBB5960893.1"/>
    <property type="molecule type" value="Genomic_DNA"/>
</dbReference>
<accession>A0A841CVN3</accession>
<evidence type="ECO:0000256" key="2">
    <source>
        <dbReference type="SAM" id="Phobius"/>
    </source>
</evidence>
<proteinExistence type="predicted"/>
<evidence type="ECO:0000256" key="1">
    <source>
        <dbReference type="SAM" id="MobiDB-lite"/>
    </source>
</evidence>
<feature type="region of interest" description="Disordered" evidence="1">
    <location>
        <begin position="47"/>
        <end position="68"/>
    </location>
</feature>
<sequence>MGYPPQHGPPPKGETGRGLAVIALTAAGLLIGAVVIVLTVLNPPPAAPNSPPASSASGAPRTEESVRQAARTAFDAYASGASGEFWDLWSPQSQTLITRDEYVRLFQLCPPLFPGAAFTVTDVSITGETALVTATRAGDPAAYDYDFTREGGSWRYVLPPQEEAEYRSKGVDEIVLARRAAGTCGTSTASPSPGAAPPLPGATPPTPGATPPTPGMTSPAPAPTPVATPPG</sequence>
<dbReference type="InterPro" id="IPR032710">
    <property type="entry name" value="NTF2-like_dom_sf"/>
</dbReference>
<dbReference type="RefSeq" id="WP_184937353.1">
    <property type="nucleotide sequence ID" value="NZ_BAAAWZ010000001.1"/>
</dbReference>
<evidence type="ECO:0000313" key="3">
    <source>
        <dbReference type="EMBL" id="MBB5960893.1"/>
    </source>
</evidence>
<feature type="compositionally biased region" description="Pro residues" evidence="1">
    <location>
        <begin position="194"/>
        <end position="231"/>
    </location>
</feature>
<keyword evidence="2" id="KW-0812">Transmembrane</keyword>
<keyword evidence="4" id="KW-1185">Reference proteome</keyword>
<reference evidence="3 4" key="1">
    <citation type="submission" date="2020-08" db="EMBL/GenBank/DDBJ databases">
        <title>Genomic Encyclopedia of Type Strains, Phase III (KMG-III): the genomes of soil and plant-associated and newly described type strains.</title>
        <authorList>
            <person name="Whitman W."/>
        </authorList>
    </citation>
    <scope>NUCLEOTIDE SEQUENCE [LARGE SCALE GENOMIC DNA]</scope>
    <source>
        <strain evidence="3 4">CECT 3303</strain>
    </source>
</reference>
<dbReference type="SUPFAM" id="SSF54427">
    <property type="entry name" value="NTF2-like"/>
    <property type="match status" value="1"/>
</dbReference>
<feature type="region of interest" description="Disordered" evidence="1">
    <location>
        <begin position="182"/>
        <end position="231"/>
    </location>
</feature>
<keyword evidence="2" id="KW-0472">Membrane</keyword>
<keyword evidence="2" id="KW-1133">Transmembrane helix</keyword>
<name>A0A841CVN3_PLAVE</name>
<comment type="caution">
    <text evidence="3">The sequence shown here is derived from an EMBL/GenBank/DDBJ whole genome shotgun (WGS) entry which is preliminary data.</text>
</comment>
<dbReference type="AlphaFoldDB" id="A0A841CVN3"/>